<dbReference type="AlphaFoldDB" id="A0A1I7UWL1"/>
<dbReference type="Proteomes" id="UP000095282">
    <property type="component" value="Unplaced"/>
</dbReference>
<organism evidence="2 3">
    <name type="scientific">Caenorhabditis tropicalis</name>
    <dbReference type="NCBI Taxonomy" id="1561998"/>
    <lineage>
        <taxon>Eukaryota</taxon>
        <taxon>Metazoa</taxon>
        <taxon>Ecdysozoa</taxon>
        <taxon>Nematoda</taxon>
        <taxon>Chromadorea</taxon>
        <taxon>Rhabditida</taxon>
        <taxon>Rhabditina</taxon>
        <taxon>Rhabditomorpha</taxon>
        <taxon>Rhabditoidea</taxon>
        <taxon>Rhabditidae</taxon>
        <taxon>Peloderinae</taxon>
        <taxon>Caenorhabditis</taxon>
    </lineage>
</organism>
<keyword evidence="1" id="KW-0732">Signal</keyword>
<name>A0A1I7UWL1_9PELO</name>
<evidence type="ECO:0000256" key="1">
    <source>
        <dbReference type="SAM" id="SignalP"/>
    </source>
</evidence>
<sequence>MKTLLSFLLLLLAFIGFVKSVAMLSSYQYYVTDNVPAVVFRGTIPKVVSTDPVNFCRRQCEVNTNCVAGYAVNSTGVCRLYSLDVTVDLVPYPGAKTTGERDLFLILKVDMKTDGFHQMIHSIPDKRRKFRYIMSDNLIQVRETKL</sequence>
<feature type="signal peptide" evidence="1">
    <location>
        <begin position="1"/>
        <end position="20"/>
    </location>
</feature>
<accession>A0A1I7UWL1</accession>
<reference evidence="3" key="1">
    <citation type="submission" date="2016-11" db="UniProtKB">
        <authorList>
            <consortium name="WormBaseParasite"/>
        </authorList>
    </citation>
    <scope>IDENTIFICATION</scope>
</reference>
<proteinExistence type="predicted"/>
<keyword evidence="2" id="KW-1185">Reference proteome</keyword>
<evidence type="ECO:0000313" key="3">
    <source>
        <dbReference type="WBParaSite" id="Csp11.Scaffold630.g20072.t1"/>
    </source>
</evidence>
<feature type="chain" id="PRO_5009309495" evidence="1">
    <location>
        <begin position="21"/>
        <end position="146"/>
    </location>
</feature>
<dbReference type="WBParaSite" id="Csp11.Scaffold630.g20072.t1">
    <property type="protein sequence ID" value="Csp11.Scaffold630.g20072.t1"/>
    <property type="gene ID" value="Csp11.Scaffold630.g20072"/>
</dbReference>
<evidence type="ECO:0000313" key="2">
    <source>
        <dbReference type="Proteomes" id="UP000095282"/>
    </source>
</evidence>
<protein>
    <submittedName>
        <fullName evidence="3">Apple domain-containing protein</fullName>
    </submittedName>
</protein>